<dbReference type="InterPro" id="IPR011333">
    <property type="entry name" value="SKP1/BTB/POZ_sf"/>
</dbReference>
<dbReference type="SUPFAM" id="SSF50965">
    <property type="entry name" value="Galactose oxidase, central domain"/>
    <property type="match status" value="1"/>
</dbReference>
<protein>
    <recommendedName>
        <fullName evidence="2">Kelch-like protein diablo</fullName>
    </recommendedName>
</protein>
<dbReference type="InterPro" id="IPR006652">
    <property type="entry name" value="Kelch_1"/>
</dbReference>
<dbReference type="SMART" id="SM00612">
    <property type="entry name" value="Kelch"/>
    <property type="match status" value="4"/>
</dbReference>
<sequence length="583" mass="65246">MADDQMDVSKSSECESTNYTNCSHIVKVFEVLQSLRKNEALCDITLKTDDGTTIFGHRIVLMSASQYFLAMFSNFNESKKDVVSIKELDSTVLQLLVDYIYTGQIMINKENVEVLLPTANLFQLDFVKSACIEFLETQLDPQNCLGIGAFADLHNCLELLSSSEAYIRKNFLDVVKGNEFLSLSTEKVIELISSNVLNAPSEEKVYECVINWVKHKLNDRYDSLPKLMEHVRLPLISLKYISTNVVVEPLLKNSSKCKDYIIEAFQLHALKTQQLITIPQTIRNTPRKSGQKVILVFSQYCDKDLLEICWYDPTTSLRQILTNIGSNDEFFFGLALIKDNFVLAMSDSCVLTLDLSLQSSSLVPLIDMSVDSRNYFGFGVIDGRLYVVGGVGKGSDGCLNSAEVFDMNYQEWRMISNMANKRFDMDVGVLNNLLYVVGGCYDDDAHLKSVECYDPILDTWTSVAEMSVCRSSVGVGVMDGLIYAVGGINESGYLKSVEVYKPSSGVWTYIADMHLPRCSCSVLTLDGLLYVVSGYNDLSDESLESIEIYNPNTNTWSMEKLPKSNSDFVGGLIVDKSVVTKFI</sequence>
<dbReference type="RefSeq" id="XP_001946562.1">
    <property type="nucleotide sequence ID" value="XM_001946527.4"/>
</dbReference>
<comment type="function">
    <text evidence="7">Probable substrate-specific adapter of an E3 ubiquitin-protein ligase complex which mediates the ubiquitination and subsequent proteasomal degradation of target proteins. May have a role in synapse differentiation and growth.</text>
</comment>
<dbReference type="PANTHER" id="PTHR24412">
    <property type="entry name" value="KELCH PROTEIN"/>
    <property type="match status" value="1"/>
</dbReference>
<evidence type="ECO:0000256" key="3">
    <source>
        <dbReference type="ARBA" id="ARBA00022441"/>
    </source>
</evidence>
<dbReference type="SMART" id="SM00225">
    <property type="entry name" value="BTB"/>
    <property type="match status" value="1"/>
</dbReference>
<dbReference type="PANTHER" id="PTHR24412:SF466">
    <property type="entry name" value="RING CANAL KELCH PROTEIN"/>
    <property type="match status" value="1"/>
</dbReference>
<evidence type="ECO:0000256" key="4">
    <source>
        <dbReference type="ARBA" id="ARBA00022737"/>
    </source>
</evidence>
<dbReference type="EnsemblMetazoa" id="XM_001946527.5">
    <property type="protein sequence ID" value="XP_001946562.1"/>
    <property type="gene ID" value="LOC100164366"/>
</dbReference>
<dbReference type="EnsemblMetazoa" id="XM_016807087.2">
    <property type="protein sequence ID" value="XP_016662576.1"/>
    <property type="gene ID" value="LOC100164366"/>
</dbReference>
<evidence type="ECO:0000313" key="9">
    <source>
        <dbReference type="EnsemblMetazoa" id="XP_001946562.1"/>
    </source>
</evidence>
<evidence type="ECO:0000256" key="1">
    <source>
        <dbReference type="ARBA" id="ARBA00004906"/>
    </source>
</evidence>
<dbReference type="OMA" id="ECESTNY"/>
<evidence type="ECO:0000256" key="7">
    <source>
        <dbReference type="ARBA" id="ARBA00043912"/>
    </source>
</evidence>
<dbReference type="InterPro" id="IPR017096">
    <property type="entry name" value="BTB-kelch_protein"/>
</dbReference>
<dbReference type="RefSeq" id="XP_016662576.1">
    <property type="nucleotide sequence ID" value="XM_016807087.1"/>
</dbReference>
<dbReference type="InterPro" id="IPR015915">
    <property type="entry name" value="Kelch-typ_b-propeller"/>
</dbReference>
<dbReference type="Gene3D" id="2.120.10.80">
    <property type="entry name" value="Kelch-type beta propeller"/>
    <property type="match status" value="1"/>
</dbReference>
<dbReference type="Gene3D" id="3.30.710.10">
    <property type="entry name" value="Potassium Channel Kv1.1, Chain A"/>
    <property type="match status" value="1"/>
</dbReference>
<proteinExistence type="predicted"/>
<feature type="domain" description="BTB" evidence="8">
    <location>
        <begin position="42"/>
        <end position="109"/>
    </location>
</feature>
<comment type="pathway">
    <text evidence="1">Protein modification; protein ubiquitination.</text>
</comment>
<evidence type="ECO:0000259" key="8">
    <source>
        <dbReference type="PROSITE" id="PS50097"/>
    </source>
</evidence>
<keyword evidence="6" id="KW-0009">Actin-binding</keyword>
<dbReference type="AlphaFoldDB" id="A0A8R2A0P1"/>
<organism evidence="9 10">
    <name type="scientific">Acyrthosiphon pisum</name>
    <name type="common">Pea aphid</name>
    <dbReference type="NCBI Taxonomy" id="7029"/>
    <lineage>
        <taxon>Eukaryota</taxon>
        <taxon>Metazoa</taxon>
        <taxon>Ecdysozoa</taxon>
        <taxon>Arthropoda</taxon>
        <taxon>Hexapoda</taxon>
        <taxon>Insecta</taxon>
        <taxon>Pterygota</taxon>
        <taxon>Neoptera</taxon>
        <taxon>Paraneoptera</taxon>
        <taxon>Hemiptera</taxon>
        <taxon>Sternorrhyncha</taxon>
        <taxon>Aphidomorpha</taxon>
        <taxon>Aphidoidea</taxon>
        <taxon>Aphididae</taxon>
        <taxon>Macrosiphini</taxon>
        <taxon>Acyrthosiphon</taxon>
    </lineage>
</organism>
<dbReference type="Gene3D" id="1.25.40.420">
    <property type="match status" value="1"/>
</dbReference>
<dbReference type="Pfam" id="PF07707">
    <property type="entry name" value="BACK"/>
    <property type="match status" value="1"/>
</dbReference>
<dbReference type="Pfam" id="PF24681">
    <property type="entry name" value="Kelch_KLHDC2_KLHL20_DRC7"/>
    <property type="match status" value="1"/>
</dbReference>
<dbReference type="InterPro" id="IPR011043">
    <property type="entry name" value="Gal_Oxase/kelch_b-propeller"/>
</dbReference>
<dbReference type="SMART" id="SM00875">
    <property type="entry name" value="BACK"/>
    <property type="match status" value="1"/>
</dbReference>
<keyword evidence="4" id="KW-0677">Repeat</keyword>
<dbReference type="KEGG" id="api:100164366"/>
<reference evidence="9" key="2">
    <citation type="submission" date="2022-06" db="UniProtKB">
        <authorList>
            <consortium name="EnsemblMetazoa"/>
        </authorList>
    </citation>
    <scope>IDENTIFICATION</scope>
</reference>
<dbReference type="GeneID" id="100164366"/>
<name>A0A8R2A0P1_ACYPI</name>
<evidence type="ECO:0000313" key="10">
    <source>
        <dbReference type="Proteomes" id="UP000007819"/>
    </source>
</evidence>
<keyword evidence="3" id="KW-0880">Kelch repeat</keyword>
<dbReference type="Pfam" id="PF00651">
    <property type="entry name" value="BTB"/>
    <property type="match status" value="1"/>
</dbReference>
<accession>A0A8R2A0P1</accession>
<dbReference type="PIRSF" id="PIRSF037037">
    <property type="entry name" value="Kelch-like_protein_gigaxonin"/>
    <property type="match status" value="1"/>
</dbReference>
<evidence type="ECO:0000256" key="2">
    <source>
        <dbReference type="ARBA" id="ARBA00013699"/>
    </source>
</evidence>
<dbReference type="OrthoDB" id="45365at2759"/>
<dbReference type="FunFam" id="1.25.40.420:FF:000001">
    <property type="entry name" value="Kelch-like family member 12"/>
    <property type="match status" value="1"/>
</dbReference>
<evidence type="ECO:0000256" key="6">
    <source>
        <dbReference type="ARBA" id="ARBA00023203"/>
    </source>
</evidence>
<dbReference type="SUPFAM" id="SSF54695">
    <property type="entry name" value="POZ domain"/>
    <property type="match status" value="1"/>
</dbReference>
<keyword evidence="10" id="KW-1185">Reference proteome</keyword>
<dbReference type="Proteomes" id="UP000007819">
    <property type="component" value="Chromosome A1"/>
</dbReference>
<evidence type="ECO:0000256" key="5">
    <source>
        <dbReference type="ARBA" id="ARBA00022786"/>
    </source>
</evidence>
<dbReference type="PROSITE" id="PS50097">
    <property type="entry name" value="BTB"/>
    <property type="match status" value="1"/>
</dbReference>
<reference evidence="10" key="1">
    <citation type="submission" date="2010-06" db="EMBL/GenBank/DDBJ databases">
        <authorList>
            <person name="Jiang H."/>
            <person name="Abraham K."/>
            <person name="Ali S."/>
            <person name="Alsbrooks S.L."/>
            <person name="Anim B.N."/>
            <person name="Anosike U.S."/>
            <person name="Attaway T."/>
            <person name="Bandaranaike D.P."/>
            <person name="Battles P.K."/>
            <person name="Bell S.N."/>
            <person name="Bell A.V."/>
            <person name="Beltran B."/>
            <person name="Bickham C."/>
            <person name="Bustamante Y."/>
            <person name="Caleb T."/>
            <person name="Canada A."/>
            <person name="Cardenas V."/>
            <person name="Carter K."/>
            <person name="Chacko J."/>
            <person name="Chandrabose M.N."/>
            <person name="Chavez D."/>
            <person name="Chavez A."/>
            <person name="Chen L."/>
            <person name="Chu H.-S."/>
            <person name="Claassen K.J."/>
            <person name="Cockrell R."/>
            <person name="Collins M."/>
            <person name="Cooper J.A."/>
            <person name="Cree A."/>
            <person name="Curry S.M."/>
            <person name="Da Y."/>
            <person name="Dao M.D."/>
            <person name="Das B."/>
            <person name="Davila M.-L."/>
            <person name="Davy-Carroll L."/>
            <person name="Denson S."/>
            <person name="Dinh H."/>
            <person name="Ebong V.E."/>
            <person name="Edwards J.R."/>
            <person name="Egan A."/>
            <person name="El-Daye J."/>
            <person name="Escobedo L."/>
            <person name="Fernandez S."/>
            <person name="Fernando P.R."/>
            <person name="Flagg N."/>
            <person name="Forbes L.D."/>
            <person name="Fowler R.G."/>
            <person name="Fu Q."/>
            <person name="Gabisi R.A."/>
            <person name="Ganer J."/>
            <person name="Garbino Pronczuk A."/>
            <person name="Garcia R.M."/>
            <person name="Garner T."/>
            <person name="Garrett T.E."/>
            <person name="Gonzalez D.A."/>
            <person name="Hamid H."/>
            <person name="Hawkins E.S."/>
            <person name="Hirani K."/>
            <person name="Hogues M.E."/>
            <person name="Hollins B."/>
            <person name="Hsiao C.-H."/>
            <person name="Jabil R."/>
            <person name="James M.L."/>
            <person name="Jhangiani S.N."/>
            <person name="Johnson B."/>
            <person name="Johnson Q."/>
            <person name="Joshi V."/>
            <person name="Kalu J.B."/>
            <person name="Kam C."/>
            <person name="Kashfia A."/>
            <person name="Keebler J."/>
            <person name="Kisamo H."/>
            <person name="Kovar C.L."/>
            <person name="Lago L.A."/>
            <person name="Lai C.-Y."/>
            <person name="Laidlaw J."/>
            <person name="Lara F."/>
            <person name="Le T.-K."/>
            <person name="Lee S.L."/>
            <person name="Legall F.H."/>
            <person name="Lemon S.J."/>
            <person name="Lewis L.R."/>
            <person name="Li B."/>
            <person name="Liu Y."/>
            <person name="Liu Y.-S."/>
            <person name="Lopez J."/>
            <person name="Lozado R.J."/>
            <person name="Lu J."/>
            <person name="Madu R.C."/>
            <person name="Maheshwari M."/>
            <person name="Maheshwari R."/>
            <person name="Malloy K."/>
            <person name="Martinez E."/>
            <person name="Mathew T."/>
            <person name="Mercado I.C."/>
            <person name="Mercado C."/>
            <person name="Meyer B."/>
            <person name="Montgomery K."/>
            <person name="Morgan M.B."/>
            <person name="Munidasa M."/>
            <person name="Nazareth L.V."/>
            <person name="Nelson J."/>
            <person name="Ng B.M."/>
            <person name="Nguyen N.B."/>
            <person name="Nguyen P.Q."/>
            <person name="Nguyen T."/>
            <person name="Obregon M."/>
            <person name="Okwuonu G.O."/>
            <person name="Onwere C.G."/>
            <person name="Orozco G."/>
            <person name="Parra A."/>
            <person name="Patel S."/>
            <person name="Patil S."/>
            <person name="Perez A."/>
            <person name="Perez Y."/>
            <person name="Pham C."/>
            <person name="Primus E.L."/>
            <person name="Pu L.-L."/>
            <person name="Puazo M."/>
            <person name="Qin X."/>
            <person name="Quiroz J.B."/>
            <person name="Reese J."/>
            <person name="Richards S."/>
            <person name="Rives C.M."/>
            <person name="Robberts R."/>
            <person name="Ruiz S.J."/>
            <person name="Ruiz M.J."/>
            <person name="Santibanez J."/>
            <person name="Schneider B.W."/>
            <person name="Sisson I."/>
            <person name="Smith M."/>
            <person name="Sodergren E."/>
            <person name="Song X.-Z."/>
            <person name="Song B.B."/>
            <person name="Summersgill H."/>
            <person name="Thelus R."/>
            <person name="Thornton R.D."/>
            <person name="Trejos Z.Y."/>
            <person name="Usmani K."/>
            <person name="Vattathil S."/>
            <person name="Villasana D."/>
            <person name="Walker D.L."/>
            <person name="Wang S."/>
            <person name="Wang K."/>
            <person name="White C.S."/>
            <person name="Williams A.C."/>
            <person name="Williamson J."/>
            <person name="Wilson K."/>
            <person name="Woghiren I.O."/>
            <person name="Woodworth J.R."/>
            <person name="Worley K.C."/>
            <person name="Wright R.A."/>
            <person name="Wu W."/>
            <person name="Young L."/>
            <person name="Zhang L."/>
            <person name="Zhang J."/>
            <person name="Zhu Y."/>
            <person name="Muzny D.M."/>
            <person name="Weinstock G."/>
            <person name="Gibbs R.A."/>
        </authorList>
    </citation>
    <scope>NUCLEOTIDE SEQUENCE [LARGE SCALE GENOMIC DNA]</scope>
    <source>
        <strain evidence="10">LSR1</strain>
    </source>
</reference>
<keyword evidence="5" id="KW-0833">Ubl conjugation pathway</keyword>
<dbReference type="InterPro" id="IPR000210">
    <property type="entry name" value="BTB/POZ_dom"/>
</dbReference>
<dbReference type="GO" id="GO:0003779">
    <property type="term" value="F:actin binding"/>
    <property type="evidence" value="ECO:0007669"/>
    <property type="project" value="UniProtKB-KW"/>
</dbReference>
<dbReference type="InterPro" id="IPR011705">
    <property type="entry name" value="BACK"/>
</dbReference>